<dbReference type="InterPro" id="IPR002837">
    <property type="entry name" value="DUF123"/>
</dbReference>
<feature type="non-terminal residue" evidence="1">
    <location>
        <position position="66"/>
    </location>
</feature>
<dbReference type="PANTHER" id="PTHR37460:SF1">
    <property type="entry name" value="ENDONUCLEASE III"/>
    <property type="match status" value="1"/>
</dbReference>
<organism evidence="1">
    <name type="scientific">marine metagenome</name>
    <dbReference type="NCBI Taxonomy" id="408172"/>
    <lineage>
        <taxon>unclassified sequences</taxon>
        <taxon>metagenomes</taxon>
        <taxon>ecological metagenomes</taxon>
    </lineage>
</organism>
<evidence type="ECO:0008006" key="2">
    <source>
        <dbReference type="Google" id="ProtNLM"/>
    </source>
</evidence>
<sequence>MTIGKRGELDFQSGWYGYVGSAKPGVEARVRRHLRTHDRPHWHLDYLMHLGKPATAIIGHTEESLE</sequence>
<gene>
    <name evidence="1" type="ORF">METZ01_LOCUS187764</name>
</gene>
<name>A0A382D900_9ZZZZ</name>
<dbReference type="AlphaFoldDB" id="A0A382D900"/>
<dbReference type="Pfam" id="PF01986">
    <property type="entry name" value="DUF123"/>
    <property type="match status" value="1"/>
</dbReference>
<protein>
    <recommendedName>
        <fullName evidence="2">GIY-YIG domain-containing protein</fullName>
    </recommendedName>
</protein>
<reference evidence="1" key="1">
    <citation type="submission" date="2018-05" db="EMBL/GenBank/DDBJ databases">
        <authorList>
            <person name="Lanie J.A."/>
            <person name="Ng W.-L."/>
            <person name="Kazmierczak K.M."/>
            <person name="Andrzejewski T.M."/>
            <person name="Davidsen T.M."/>
            <person name="Wayne K.J."/>
            <person name="Tettelin H."/>
            <person name="Glass J.I."/>
            <person name="Rusch D."/>
            <person name="Podicherti R."/>
            <person name="Tsui H.-C.T."/>
            <person name="Winkler M.E."/>
        </authorList>
    </citation>
    <scope>NUCLEOTIDE SEQUENCE</scope>
</reference>
<proteinExistence type="predicted"/>
<evidence type="ECO:0000313" key="1">
    <source>
        <dbReference type="EMBL" id="SVB34910.1"/>
    </source>
</evidence>
<dbReference type="PANTHER" id="PTHR37460">
    <property type="entry name" value="ENDONUCLEASE III"/>
    <property type="match status" value="1"/>
</dbReference>
<accession>A0A382D900</accession>
<dbReference type="EMBL" id="UINC01038220">
    <property type="protein sequence ID" value="SVB34910.1"/>
    <property type="molecule type" value="Genomic_DNA"/>
</dbReference>